<dbReference type="EMBL" id="FRAC01000045">
    <property type="protein sequence ID" value="SHL69326.1"/>
    <property type="molecule type" value="Genomic_DNA"/>
</dbReference>
<dbReference type="Pfam" id="PF13472">
    <property type="entry name" value="Lipase_GDSL_2"/>
    <property type="match status" value="1"/>
</dbReference>
<reference evidence="3 4" key="1">
    <citation type="submission" date="2016-11" db="EMBL/GenBank/DDBJ databases">
        <authorList>
            <person name="Jaros S."/>
            <person name="Januszkiewicz K."/>
            <person name="Wedrychowicz H."/>
        </authorList>
    </citation>
    <scope>NUCLEOTIDE SEQUENCE [LARGE SCALE GENOMIC DNA]</scope>
    <source>
        <strain evidence="3 4">DSM 15929</strain>
    </source>
</reference>
<dbReference type="InterPro" id="IPR040794">
    <property type="entry name" value="CE2_N"/>
</dbReference>
<feature type="domain" description="SGNH hydrolase-type esterase" evidence="1">
    <location>
        <begin position="166"/>
        <end position="322"/>
    </location>
</feature>
<dbReference type="Gene3D" id="3.40.50.1110">
    <property type="entry name" value="SGNH hydrolase"/>
    <property type="match status" value="1"/>
</dbReference>
<dbReference type="STRING" id="1121322.SAMN02745136_05484"/>
<keyword evidence="3" id="KW-0378">Hydrolase</keyword>
<protein>
    <submittedName>
        <fullName evidence="3">GDSL-like Lipase/Acylhydrolase family protein</fullName>
    </submittedName>
</protein>
<dbReference type="Proteomes" id="UP000184386">
    <property type="component" value="Unassembled WGS sequence"/>
</dbReference>
<dbReference type="PANTHER" id="PTHR37834:SF2">
    <property type="entry name" value="ESTERASE, SGNH HYDROLASE-TYPE"/>
    <property type="match status" value="1"/>
</dbReference>
<dbReference type="Pfam" id="PF17996">
    <property type="entry name" value="CE2_N"/>
    <property type="match status" value="1"/>
</dbReference>
<gene>
    <name evidence="3" type="ORF">SAMN02745136_05484</name>
</gene>
<dbReference type="CDD" id="cd01831">
    <property type="entry name" value="Endoglucanase_E_like"/>
    <property type="match status" value="1"/>
</dbReference>
<dbReference type="InterPro" id="IPR013830">
    <property type="entry name" value="SGNH_hydro"/>
</dbReference>
<keyword evidence="4" id="KW-1185">Reference proteome</keyword>
<name>A0A1M7CPV2_9FIRM</name>
<dbReference type="RefSeq" id="WP_073280375.1">
    <property type="nucleotide sequence ID" value="NZ_FRAC01000045.1"/>
</dbReference>
<dbReference type="SUPFAM" id="SSF52266">
    <property type="entry name" value="SGNH hydrolase"/>
    <property type="match status" value="1"/>
</dbReference>
<dbReference type="InterPro" id="IPR052762">
    <property type="entry name" value="PCW_deacetylase/CE"/>
</dbReference>
<dbReference type="AlphaFoldDB" id="A0A1M7CPV2"/>
<dbReference type="GO" id="GO:0052689">
    <property type="term" value="F:carboxylic ester hydrolase activity"/>
    <property type="evidence" value="ECO:0007669"/>
    <property type="project" value="InterPro"/>
</dbReference>
<accession>A0A1M7CPV2</accession>
<evidence type="ECO:0000259" key="1">
    <source>
        <dbReference type="Pfam" id="PF13472"/>
    </source>
</evidence>
<dbReference type="OrthoDB" id="9801375at2"/>
<dbReference type="InterPro" id="IPR037461">
    <property type="entry name" value="CtCE2-like_dom"/>
</dbReference>
<evidence type="ECO:0000313" key="3">
    <source>
        <dbReference type="EMBL" id="SHL69326.1"/>
    </source>
</evidence>
<proteinExistence type="predicted"/>
<evidence type="ECO:0000313" key="4">
    <source>
        <dbReference type="Proteomes" id="UP000184386"/>
    </source>
</evidence>
<dbReference type="InterPro" id="IPR036514">
    <property type="entry name" value="SGNH_hydro_sf"/>
</dbReference>
<dbReference type="Gene3D" id="2.60.120.260">
    <property type="entry name" value="Galactose-binding domain-like"/>
    <property type="match status" value="1"/>
</dbReference>
<organism evidence="3 4">
    <name type="scientific">Anaerocolumna jejuensis DSM 15929</name>
    <dbReference type="NCBI Taxonomy" id="1121322"/>
    <lineage>
        <taxon>Bacteria</taxon>
        <taxon>Bacillati</taxon>
        <taxon>Bacillota</taxon>
        <taxon>Clostridia</taxon>
        <taxon>Lachnospirales</taxon>
        <taxon>Lachnospiraceae</taxon>
        <taxon>Anaerocolumna</taxon>
    </lineage>
</organism>
<dbReference type="PANTHER" id="PTHR37834">
    <property type="entry name" value="GDSL-LIKE LIPASE/ACYLHYDROLASE DOMAIN PROTEIN (AFU_ORTHOLOGUE AFUA_2G00620)"/>
    <property type="match status" value="1"/>
</dbReference>
<sequence length="387" mass="44400">MQGMRRPAFQIGKVKIAYSLEEMRIMAMSEQIKKEYFPEELSIRLSGRTLYRDNALYLLHGASFLEFEFEGRLLEAELESEGGEEDYQAWIGVYVNDMDNPCRRINLKGGRQRYPLWESDKTEKVRLRIVKLSESQYAYTAINKLIMNEKAQVHKTPGKKKRIEIIGDSITCGFGNEGKAEDVFKTGTENPLRAYGVLAAEKLDCDFTLAAWSGIGIISSWIPPEEEEPNTKVLAPVIYPYVDYGLFHRKGWVPNELYDYERDNCDVLVLNLGTNDASYTREDAERRKAFQTAYLEFLRYLRSIHKNKPIICTSNALTDLLNPEIEAAVETMRKEEQDGLIFHMAFSQQEAEDGEGAVGHPSLIRHEKMAEQLADWIRRKGILSDIS</sequence>
<feature type="domain" description="Carbohydrate esterase 2 N-terminal" evidence="2">
    <location>
        <begin position="46"/>
        <end position="157"/>
    </location>
</feature>
<evidence type="ECO:0000259" key="2">
    <source>
        <dbReference type="Pfam" id="PF17996"/>
    </source>
</evidence>